<protein>
    <recommendedName>
        <fullName evidence="2">RRM domain-containing protein</fullName>
    </recommendedName>
</protein>
<dbReference type="InterPro" id="IPR012677">
    <property type="entry name" value="Nucleotide-bd_a/b_plait_sf"/>
</dbReference>
<name>A0A212F111_DANPL</name>
<organism evidence="3 4">
    <name type="scientific">Danaus plexippus plexippus</name>
    <dbReference type="NCBI Taxonomy" id="278856"/>
    <lineage>
        <taxon>Eukaryota</taxon>
        <taxon>Metazoa</taxon>
        <taxon>Ecdysozoa</taxon>
        <taxon>Arthropoda</taxon>
        <taxon>Hexapoda</taxon>
        <taxon>Insecta</taxon>
        <taxon>Pterygota</taxon>
        <taxon>Neoptera</taxon>
        <taxon>Endopterygota</taxon>
        <taxon>Lepidoptera</taxon>
        <taxon>Glossata</taxon>
        <taxon>Ditrysia</taxon>
        <taxon>Papilionoidea</taxon>
        <taxon>Nymphalidae</taxon>
        <taxon>Danainae</taxon>
        <taxon>Danaini</taxon>
        <taxon>Danaina</taxon>
        <taxon>Danaus</taxon>
        <taxon>Danaus</taxon>
    </lineage>
</organism>
<dbReference type="InterPro" id="IPR035979">
    <property type="entry name" value="RBD_domain_sf"/>
</dbReference>
<evidence type="ECO:0000259" key="2">
    <source>
        <dbReference type="Pfam" id="PF00076"/>
    </source>
</evidence>
<keyword evidence="4" id="KW-1185">Reference proteome</keyword>
<dbReference type="SUPFAM" id="SSF54928">
    <property type="entry name" value="RNA-binding domain, RBD"/>
    <property type="match status" value="1"/>
</dbReference>
<proteinExistence type="predicted"/>
<keyword evidence="1" id="KW-0694">RNA-binding</keyword>
<evidence type="ECO:0000256" key="1">
    <source>
        <dbReference type="ARBA" id="ARBA00022884"/>
    </source>
</evidence>
<dbReference type="GO" id="GO:0003723">
    <property type="term" value="F:RNA binding"/>
    <property type="evidence" value="ECO:0007669"/>
    <property type="project" value="UniProtKB-KW"/>
</dbReference>
<feature type="domain" description="RRM" evidence="2">
    <location>
        <begin position="31"/>
        <end position="62"/>
    </location>
</feature>
<dbReference type="InParanoid" id="A0A212F111"/>
<dbReference type="Gene3D" id="3.30.70.330">
    <property type="match status" value="1"/>
</dbReference>
<accession>A0A212F111</accession>
<sequence length="112" mass="12586">MKEVKRLENVSLGDQSLIALTALRRRTSGDLGRESLRDYFNKFGEITEVMVMKDPTTRRSRSLCKQTLPLQVSRQEISCQVSRAVGNFLGRHLIVIVNQVDIGKGRDVAPVS</sequence>
<reference evidence="3 4" key="1">
    <citation type="journal article" date="2011" name="Cell">
        <title>The monarch butterfly genome yields insights into long-distance migration.</title>
        <authorList>
            <person name="Zhan S."/>
            <person name="Merlin C."/>
            <person name="Boore J.L."/>
            <person name="Reppert S.M."/>
        </authorList>
    </citation>
    <scope>NUCLEOTIDE SEQUENCE [LARGE SCALE GENOMIC DNA]</scope>
    <source>
        <strain evidence="3">F-2</strain>
    </source>
</reference>
<dbReference type="STRING" id="278856.A0A212F111"/>
<dbReference type="eggNOG" id="ENOG502SBT8">
    <property type="taxonomic scope" value="Eukaryota"/>
</dbReference>
<dbReference type="AlphaFoldDB" id="A0A212F111"/>
<dbReference type="Proteomes" id="UP000007151">
    <property type="component" value="Unassembled WGS sequence"/>
</dbReference>
<evidence type="ECO:0000313" key="3">
    <source>
        <dbReference type="EMBL" id="OWR47394.1"/>
    </source>
</evidence>
<comment type="caution">
    <text evidence="3">The sequence shown here is derived from an EMBL/GenBank/DDBJ whole genome shotgun (WGS) entry which is preliminary data.</text>
</comment>
<evidence type="ECO:0000313" key="4">
    <source>
        <dbReference type="Proteomes" id="UP000007151"/>
    </source>
</evidence>
<dbReference type="Pfam" id="PF00076">
    <property type="entry name" value="RRM_1"/>
    <property type="match status" value="1"/>
</dbReference>
<dbReference type="EMBL" id="AGBW02011011">
    <property type="protein sequence ID" value="OWR47394.1"/>
    <property type="molecule type" value="Genomic_DNA"/>
</dbReference>
<dbReference type="KEGG" id="dpl:KGM_213032"/>
<dbReference type="InterPro" id="IPR000504">
    <property type="entry name" value="RRM_dom"/>
</dbReference>
<gene>
    <name evidence="3" type="ORF">KGM_213032</name>
</gene>